<proteinExistence type="predicted"/>
<organism evidence="1 2">
    <name type="scientific">Rhizopus delemar</name>
    <dbReference type="NCBI Taxonomy" id="936053"/>
    <lineage>
        <taxon>Eukaryota</taxon>
        <taxon>Fungi</taxon>
        <taxon>Fungi incertae sedis</taxon>
        <taxon>Mucoromycota</taxon>
        <taxon>Mucoromycotina</taxon>
        <taxon>Mucoromycetes</taxon>
        <taxon>Mucorales</taxon>
        <taxon>Mucorineae</taxon>
        <taxon>Rhizopodaceae</taxon>
        <taxon>Rhizopus</taxon>
    </lineage>
</organism>
<dbReference type="EMBL" id="JAANIU010011851">
    <property type="protein sequence ID" value="KAG1530779.1"/>
    <property type="molecule type" value="Genomic_DNA"/>
</dbReference>
<gene>
    <name evidence="1" type="ORF">G6F50_017093</name>
</gene>
<sequence length="130" mass="14309">MRGLHQRQLRVTQEPATGDLQERAHRQMVAVEDRHQLAIDQGERMVEIAGLGMAVVGAGDVVHPGALGEGTELLALAVIEDVDAQFVRRPVQAHRGVHGMPYQRQIFVVGGNQHVHRRPLPHPSISTSQE</sequence>
<dbReference type="AlphaFoldDB" id="A0A9P7C124"/>
<evidence type="ECO:0000313" key="1">
    <source>
        <dbReference type="EMBL" id="KAG1530779.1"/>
    </source>
</evidence>
<keyword evidence="2" id="KW-1185">Reference proteome</keyword>
<dbReference type="Proteomes" id="UP000740926">
    <property type="component" value="Unassembled WGS sequence"/>
</dbReference>
<reference evidence="1 2" key="1">
    <citation type="journal article" date="2020" name="Microb. Genom.">
        <title>Genetic diversity of clinical and environmental Mucorales isolates obtained from an investigation of mucormycosis cases among solid organ transplant recipients.</title>
        <authorList>
            <person name="Nguyen M.H."/>
            <person name="Kaul D."/>
            <person name="Muto C."/>
            <person name="Cheng S.J."/>
            <person name="Richter R.A."/>
            <person name="Bruno V.M."/>
            <person name="Liu G."/>
            <person name="Beyhan S."/>
            <person name="Sundermann A.J."/>
            <person name="Mounaud S."/>
            <person name="Pasculle A.W."/>
            <person name="Nierman W.C."/>
            <person name="Driscoll E."/>
            <person name="Cumbie R."/>
            <person name="Clancy C.J."/>
            <person name="Dupont C.L."/>
        </authorList>
    </citation>
    <scope>NUCLEOTIDE SEQUENCE [LARGE SCALE GENOMIC DNA]</scope>
    <source>
        <strain evidence="1 2">GL24</strain>
    </source>
</reference>
<accession>A0A9P7C124</accession>
<name>A0A9P7C124_9FUNG</name>
<evidence type="ECO:0000313" key="2">
    <source>
        <dbReference type="Proteomes" id="UP000740926"/>
    </source>
</evidence>
<protein>
    <submittedName>
        <fullName evidence="1">Uncharacterized protein</fullName>
    </submittedName>
</protein>
<comment type="caution">
    <text evidence="1">The sequence shown here is derived from an EMBL/GenBank/DDBJ whole genome shotgun (WGS) entry which is preliminary data.</text>
</comment>